<dbReference type="EMBL" id="KZ825935">
    <property type="protein sequence ID" value="PYH91749.1"/>
    <property type="molecule type" value="Genomic_DNA"/>
</dbReference>
<feature type="region of interest" description="Disordered" evidence="1">
    <location>
        <begin position="1"/>
        <end position="75"/>
    </location>
</feature>
<proteinExistence type="predicted"/>
<protein>
    <submittedName>
        <fullName evidence="2">Uncharacterized protein</fullName>
    </submittedName>
</protein>
<dbReference type="VEuPathDB" id="FungiDB:BO71DRAFT_401127"/>
<gene>
    <name evidence="2" type="ORF">BO71DRAFT_401127</name>
</gene>
<reference evidence="2 3" key="1">
    <citation type="submission" date="2018-02" db="EMBL/GenBank/DDBJ databases">
        <title>The genomes of Aspergillus section Nigri reveals drivers in fungal speciation.</title>
        <authorList>
            <consortium name="DOE Joint Genome Institute"/>
            <person name="Vesth T.C."/>
            <person name="Nybo J."/>
            <person name="Theobald S."/>
            <person name="Brandl J."/>
            <person name="Frisvad J.C."/>
            <person name="Nielsen K.F."/>
            <person name="Lyhne E.K."/>
            <person name="Kogle M.E."/>
            <person name="Kuo A."/>
            <person name="Riley R."/>
            <person name="Clum A."/>
            <person name="Nolan M."/>
            <person name="Lipzen A."/>
            <person name="Salamov A."/>
            <person name="Henrissat B."/>
            <person name="Wiebenga A."/>
            <person name="De vries R.P."/>
            <person name="Grigoriev I.V."/>
            <person name="Mortensen U.H."/>
            <person name="Andersen M.R."/>
            <person name="Baker S.E."/>
        </authorList>
    </citation>
    <scope>NUCLEOTIDE SEQUENCE [LARGE SCALE GENOMIC DNA]</scope>
    <source>
        <strain evidence="2 3">CBS 707.79</strain>
    </source>
</reference>
<evidence type="ECO:0000313" key="2">
    <source>
        <dbReference type="EMBL" id="PYH91749.1"/>
    </source>
</evidence>
<name>A0A319D3M3_9EURO</name>
<dbReference type="Proteomes" id="UP000247810">
    <property type="component" value="Unassembled WGS sequence"/>
</dbReference>
<organism evidence="2 3">
    <name type="scientific">Aspergillus ellipticus CBS 707.79</name>
    <dbReference type="NCBI Taxonomy" id="1448320"/>
    <lineage>
        <taxon>Eukaryota</taxon>
        <taxon>Fungi</taxon>
        <taxon>Dikarya</taxon>
        <taxon>Ascomycota</taxon>
        <taxon>Pezizomycotina</taxon>
        <taxon>Eurotiomycetes</taxon>
        <taxon>Eurotiomycetidae</taxon>
        <taxon>Eurotiales</taxon>
        <taxon>Aspergillaceae</taxon>
        <taxon>Aspergillus</taxon>
        <taxon>Aspergillus subgen. Circumdati</taxon>
    </lineage>
</organism>
<sequence>MHFHIGPEQLANSFQIDASPPISEPDIPKPSTTAHPARLQSPNRGNSTCRKNPFREDSFRGGAVLELPPGRGRDK</sequence>
<feature type="compositionally biased region" description="Polar residues" evidence="1">
    <location>
        <begin position="30"/>
        <end position="50"/>
    </location>
</feature>
<evidence type="ECO:0000313" key="3">
    <source>
        <dbReference type="Proteomes" id="UP000247810"/>
    </source>
</evidence>
<evidence type="ECO:0000256" key="1">
    <source>
        <dbReference type="SAM" id="MobiDB-lite"/>
    </source>
</evidence>
<accession>A0A319D3M3</accession>
<keyword evidence="3" id="KW-1185">Reference proteome</keyword>
<dbReference type="AlphaFoldDB" id="A0A319D3M3"/>